<dbReference type="PANTHER" id="PTHR32285">
    <property type="entry name" value="PROTEIN TRICHOME BIREFRINGENCE-LIKE 9-RELATED"/>
    <property type="match status" value="1"/>
</dbReference>
<evidence type="ECO:0000313" key="11">
    <source>
        <dbReference type="Proteomes" id="UP000824469"/>
    </source>
</evidence>
<protein>
    <recommendedName>
        <fullName evidence="12">Trichome birefringence-like N-terminal domain-containing protein</fullName>
    </recommendedName>
</protein>
<dbReference type="OMA" id="MADYNCT"/>
<dbReference type="EMBL" id="JAHRHJ020000009">
    <property type="protein sequence ID" value="KAH9303283.1"/>
    <property type="molecule type" value="Genomic_DNA"/>
</dbReference>
<proteinExistence type="inferred from homology"/>
<sequence>MGHKGGESTCASVRVLGWIAGLFLLSGLFILWDGKGKGNQSWLQNAHTLQPCNNNNSSSSKNVNVSMAKPNEEDNNAATVLPNEEDNNAATVLQNEVGQCNLFRGKWVYDESYVLYPDGLCPFASNDFNCRKNGRVDSDYERWRWQPQDCTLPRFNASLMLEKLKNKRLVYVGDSINRNQWESMLCLLRAVVPHEGGHMKAKDKGEFLQYFIKGYNCSIELSWAPFLVERIQNNGKETLAVDIIAQQSQRWRDADILVFNSGHWWTHQQPYEGVNYFEEGGQVVPYMEEPVAFDKALRTWAKWIQTNINPHKTQVYFRGYSPVHF</sequence>
<dbReference type="AlphaFoldDB" id="A0AA38CR37"/>
<evidence type="ECO:0000256" key="6">
    <source>
        <dbReference type="ARBA" id="ARBA00023136"/>
    </source>
</evidence>
<evidence type="ECO:0000256" key="1">
    <source>
        <dbReference type="ARBA" id="ARBA00004167"/>
    </source>
</evidence>
<name>A0AA38CR37_TAXCH</name>
<feature type="domain" description="Trichome birefringence-like N-terminal" evidence="9">
    <location>
        <begin position="99"/>
        <end position="150"/>
    </location>
</feature>
<evidence type="ECO:0000313" key="10">
    <source>
        <dbReference type="EMBL" id="KAH9303283.1"/>
    </source>
</evidence>
<reference evidence="10 11" key="1">
    <citation type="journal article" date="2021" name="Nat. Plants">
        <title>The Taxus genome provides insights into paclitaxel biosynthesis.</title>
        <authorList>
            <person name="Xiong X."/>
            <person name="Gou J."/>
            <person name="Liao Q."/>
            <person name="Li Y."/>
            <person name="Zhou Q."/>
            <person name="Bi G."/>
            <person name="Li C."/>
            <person name="Du R."/>
            <person name="Wang X."/>
            <person name="Sun T."/>
            <person name="Guo L."/>
            <person name="Liang H."/>
            <person name="Lu P."/>
            <person name="Wu Y."/>
            <person name="Zhang Z."/>
            <person name="Ro D.K."/>
            <person name="Shang Y."/>
            <person name="Huang S."/>
            <person name="Yan J."/>
        </authorList>
    </citation>
    <scope>NUCLEOTIDE SEQUENCE [LARGE SCALE GENOMIC DNA]</scope>
    <source>
        <strain evidence="10">Ta-2019</strain>
    </source>
</reference>
<accession>A0AA38CR37</accession>
<gene>
    <name evidence="10" type="ORF">KI387_014866</name>
</gene>
<comment type="caution">
    <text evidence="10">The sequence shown here is derived from an EMBL/GenBank/DDBJ whole genome shotgun (WGS) entry which is preliminary data.</text>
</comment>
<evidence type="ECO:0000256" key="7">
    <source>
        <dbReference type="SAM" id="Phobius"/>
    </source>
</evidence>
<evidence type="ECO:0000259" key="9">
    <source>
        <dbReference type="Pfam" id="PF14416"/>
    </source>
</evidence>
<dbReference type="InterPro" id="IPR029962">
    <property type="entry name" value="TBL"/>
</dbReference>
<evidence type="ECO:0000259" key="8">
    <source>
        <dbReference type="Pfam" id="PF13839"/>
    </source>
</evidence>
<feature type="transmembrane region" description="Helical" evidence="7">
    <location>
        <begin position="15"/>
        <end position="32"/>
    </location>
</feature>
<evidence type="ECO:0000256" key="5">
    <source>
        <dbReference type="ARBA" id="ARBA00022989"/>
    </source>
</evidence>
<dbReference type="GO" id="GO:0005794">
    <property type="term" value="C:Golgi apparatus"/>
    <property type="evidence" value="ECO:0007669"/>
    <property type="project" value="TreeGrafter"/>
</dbReference>
<evidence type="ECO:0008006" key="12">
    <source>
        <dbReference type="Google" id="ProtNLM"/>
    </source>
</evidence>
<dbReference type="Pfam" id="PF13839">
    <property type="entry name" value="PC-Esterase"/>
    <property type="match status" value="1"/>
</dbReference>
<evidence type="ECO:0000256" key="4">
    <source>
        <dbReference type="ARBA" id="ARBA00022968"/>
    </source>
</evidence>
<dbReference type="InterPro" id="IPR026057">
    <property type="entry name" value="TBL_C"/>
</dbReference>
<evidence type="ECO:0000256" key="2">
    <source>
        <dbReference type="ARBA" id="ARBA00007727"/>
    </source>
</evidence>
<feature type="non-terminal residue" evidence="10">
    <location>
        <position position="1"/>
    </location>
</feature>
<keyword evidence="11" id="KW-1185">Reference proteome</keyword>
<comment type="subcellular location">
    <subcellularLocation>
        <location evidence="1">Membrane</location>
        <topology evidence="1">Single-pass membrane protein</topology>
    </subcellularLocation>
</comment>
<keyword evidence="4" id="KW-0735">Signal-anchor</keyword>
<dbReference type="GO" id="GO:0016413">
    <property type="term" value="F:O-acetyltransferase activity"/>
    <property type="evidence" value="ECO:0007669"/>
    <property type="project" value="InterPro"/>
</dbReference>
<keyword evidence="5 7" id="KW-1133">Transmembrane helix</keyword>
<dbReference type="Pfam" id="PF14416">
    <property type="entry name" value="PMR5N"/>
    <property type="match status" value="1"/>
</dbReference>
<dbReference type="GO" id="GO:0016020">
    <property type="term" value="C:membrane"/>
    <property type="evidence" value="ECO:0007669"/>
    <property type="project" value="UniProtKB-SubCell"/>
</dbReference>
<evidence type="ECO:0000256" key="3">
    <source>
        <dbReference type="ARBA" id="ARBA00022692"/>
    </source>
</evidence>
<keyword evidence="3 7" id="KW-0812">Transmembrane</keyword>
<keyword evidence="6 7" id="KW-0472">Membrane</keyword>
<organism evidence="10 11">
    <name type="scientific">Taxus chinensis</name>
    <name type="common">Chinese yew</name>
    <name type="synonym">Taxus wallichiana var. chinensis</name>
    <dbReference type="NCBI Taxonomy" id="29808"/>
    <lineage>
        <taxon>Eukaryota</taxon>
        <taxon>Viridiplantae</taxon>
        <taxon>Streptophyta</taxon>
        <taxon>Embryophyta</taxon>
        <taxon>Tracheophyta</taxon>
        <taxon>Spermatophyta</taxon>
        <taxon>Pinopsida</taxon>
        <taxon>Pinidae</taxon>
        <taxon>Conifers II</taxon>
        <taxon>Cupressales</taxon>
        <taxon>Taxaceae</taxon>
        <taxon>Taxus</taxon>
    </lineage>
</organism>
<comment type="similarity">
    <text evidence="2">Belongs to the PC-esterase family. TBL subfamily.</text>
</comment>
<feature type="domain" description="Trichome birefringence-like C-terminal" evidence="8">
    <location>
        <begin position="152"/>
        <end position="325"/>
    </location>
</feature>
<dbReference type="Proteomes" id="UP000824469">
    <property type="component" value="Unassembled WGS sequence"/>
</dbReference>
<dbReference type="PANTHER" id="PTHR32285:SF213">
    <property type="entry name" value="PROTEIN TRICHOME BIREFRINGENCE-LIKE 11"/>
    <property type="match status" value="1"/>
</dbReference>
<dbReference type="InterPro" id="IPR025846">
    <property type="entry name" value="TBL_N"/>
</dbReference>